<accession>Q22W73</accession>
<evidence type="ECO:0000313" key="4">
    <source>
        <dbReference type="Proteomes" id="UP000009168"/>
    </source>
</evidence>
<keyword evidence="2" id="KW-0472">Membrane</keyword>
<keyword evidence="2 3" id="KW-0812">Transmembrane</keyword>
<dbReference type="eggNOG" id="ENOG502SJ6P">
    <property type="taxonomic scope" value="Eukaryota"/>
</dbReference>
<evidence type="ECO:0000256" key="2">
    <source>
        <dbReference type="SAM" id="Phobius"/>
    </source>
</evidence>
<keyword evidence="2" id="KW-1133">Transmembrane helix</keyword>
<dbReference type="GeneID" id="7834006"/>
<dbReference type="PANTHER" id="PTHR31398:SF0">
    <property type="entry name" value="MEIOTIC NUCLEAR DIVISION PROTEIN 1 HOMOLOG"/>
    <property type="match status" value="1"/>
</dbReference>
<feature type="transmembrane region" description="Helical" evidence="2">
    <location>
        <begin position="31"/>
        <end position="50"/>
    </location>
</feature>
<dbReference type="InParanoid" id="Q22W73"/>
<dbReference type="AlphaFoldDB" id="Q22W73"/>
<proteinExistence type="predicted"/>
<dbReference type="GO" id="GO:0007131">
    <property type="term" value="P:reciprocal meiotic recombination"/>
    <property type="evidence" value="ECO:0007669"/>
    <property type="project" value="TreeGrafter"/>
</dbReference>
<protein>
    <submittedName>
        <fullName evidence="3">Transmembrane protein, putative</fullName>
    </submittedName>
</protein>
<sequence>MMIKVKSFIKGIDQFSNEIGLHMNNSYQYRTTLGGCLTILSFTFILLFFLSKMTSFYLKESVNVVVNSRYNPNPPRSYMNSNRFMFAVQIEQKDFLTNPFFNITVYQKIFKNQPNTSTKTIQEYEIELEPCTPAHWRLIDSYANFTQLYLPFGFDYLCPSMDSVMFVEGMYGSDVFSFFQVVVSQCVTPNDPKRKWNPVCAPQDIIDTYTNENGYQGVSFYHSNYALNVDQPQDFFTPFINDRLFFTFVPYKMTRNCDIYFQDITVANEESIYFGSDRKVFQFPIQQSNDYREITELGRSDGRFAVLTVRLNPYVTEINRSYKKFTELLSELGGFTHLIMASLGIIVRRYNLFQLTIELANKLYQSDKNNSGIKTNTSRENKKNRNRKSLLSKNQSQHENLQQGDPSSIFSEINKFNFQNPSQIQQNELKGQNLQADLTLKTTQKESYSPELTTNINLKSKNAFEQFNIKLNKNPSNDNYVQDIVLEQKDNKTQEEKQQVKKQKQCFKCFNFNWFQKDKNYDEQKSDKQISIFKYMIYYLFSKYKIFSKEGQLVTQAVKMVNQSLDVINIHKKMQEVDKLKNVIFDKHQKRLFEFIPAPQISCKDSQNSDDYLPIQGKSPLINEKTQIQPKSFKDPFVENENSQLFLYDSYLQVKRLQDLAEKQNSSVNQRLINHLGKEILQDFQSKEADLTQNAQQLNLFSESPLTKFNSLNQTPLNNFQKRSLTFLQNRPTTDKKNHSFSQFNLNTNYSQNFQAKKIKNQKSINSVTQAEVETQSMDQDSEVEQIRNEFIFKRQIPEENTDNGQIFQQLQNYQKQRILINKEQNI</sequence>
<dbReference type="RefSeq" id="XP_001009789.2">
    <property type="nucleotide sequence ID" value="XM_001009789.2"/>
</dbReference>
<dbReference type="EMBL" id="GG662820">
    <property type="protein sequence ID" value="EAR89544.2"/>
    <property type="molecule type" value="Genomic_DNA"/>
</dbReference>
<reference evidence="4" key="1">
    <citation type="journal article" date="2006" name="PLoS Biol.">
        <title>Macronuclear genome sequence of the ciliate Tetrahymena thermophila, a model eukaryote.</title>
        <authorList>
            <person name="Eisen J.A."/>
            <person name="Coyne R.S."/>
            <person name="Wu M."/>
            <person name="Wu D."/>
            <person name="Thiagarajan M."/>
            <person name="Wortman J.R."/>
            <person name="Badger J.H."/>
            <person name="Ren Q."/>
            <person name="Amedeo P."/>
            <person name="Jones K.M."/>
            <person name="Tallon L.J."/>
            <person name="Delcher A.L."/>
            <person name="Salzberg S.L."/>
            <person name="Silva J.C."/>
            <person name="Haas B.J."/>
            <person name="Majoros W.H."/>
            <person name="Farzad M."/>
            <person name="Carlton J.M."/>
            <person name="Smith R.K. Jr."/>
            <person name="Garg J."/>
            <person name="Pearlman R.E."/>
            <person name="Karrer K.M."/>
            <person name="Sun L."/>
            <person name="Manning G."/>
            <person name="Elde N.C."/>
            <person name="Turkewitz A.P."/>
            <person name="Asai D.J."/>
            <person name="Wilkes D.E."/>
            <person name="Wang Y."/>
            <person name="Cai H."/>
            <person name="Collins K."/>
            <person name="Stewart B.A."/>
            <person name="Lee S.R."/>
            <person name="Wilamowska K."/>
            <person name="Weinberg Z."/>
            <person name="Ruzzo W.L."/>
            <person name="Wloga D."/>
            <person name="Gaertig J."/>
            <person name="Frankel J."/>
            <person name="Tsao C.-C."/>
            <person name="Gorovsky M.A."/>
            <person name="Keeling P.J."/>
            <person name="Waller R.F."/>
            <person name="Patron N.J."/>
            <person name="Cherry J.M."/>
            <person name="Stover N.A."/>
            <person name="Krieger C.J."/>
            <person name="del Toro C."/>
            <person name="Ryder H.F."/>
            <person name="Williamson S.C."/>
            <person name="Barbeau R.A."/>
            <person name="Hamilton E.P."/>
            <person name="Orias E."/>
        </authorList>
    </citation>
    <scope>NUCLEOTIDE SEQUENCE [LARGE SCALE GENOMIC DNA]</scope>
    <source>
        <strain evidence="4">SB210</strain>
    </source>
</reference>
<feature type="compositionally biased region" description="Polar residues" evidence="1">
    <location>
        <begin position="391"/>
        <end position="406"/>
    </location>
</feature>
<gene>
    <name evidence="3" type="ORF">TTHERM_00160590</name>
</gene>
<organism evidence="3 4">
    <name type="scientific">Tetrahymena thermophila (strain SB210)</name>
    <dbReference type="NCBI Taxonomy" id="312017"/>
    <lineage>
        <taxon>Eukaryota</taxon>
        <taxon>Sar</taxon>
        <taxon>Alveolata</taxon>
        <taxon>Ciliophora</taxon>
        <taxon>Intramacronucleata</taxon>
        <taxon>Oligohymenophorea</taxon>
        <taxon>Hymenostomatida</taxon>
        <taxon>Tetrahymenina</taxon>
        <taxon>Tetrahymenidae</taxon>
        <taxon>Tetrahymena</taxon>
    </lineage>
</organism>
<keyword evidence="4" id="KW-1185">Reference proteome</keyword>
<dbReference type="PANTHER" id="PTHR31398">
    <property type="entry name" value="MEIOTIC NUCLEAR DIVISION PROTEIN 1 HOMOLOG"/>
    <property type="match status" value="1"/>
</dbReference>
<dbReference type="Proteomes" id="UP000009168">
    <property type="component" value="Unassembled WGS sequence"/>
</dbReference>
<evidence type="ECO:0000313" key="3">
    <source>
        <dbReference type="EMBL" id="EAR89544.2"/>
    </source>
</evidence>
<dbReference type="HOGENOM" id="CLU_007792_1_0_1"/>
<feature type="region of interest" description="Disordered" evidence="1">
    <location>
        <begin position="368"/>
        <end position="406"/>
    </location>
</feature>
<dbReference type="KEGG" id="tet:TTHERM_00160590"/>
<evidence type="ECO:0000256" key="1">
    <source>
        <dbReference type="SAM" id="MobiDB-lite"/>
    </source>
</evidence>
<name>Q22W73_TETTS</name>
<dbReference type="OrthoDB" id="297833at2759"/>
<dbReference type="GO" id="GO:0005634">
    <property type="term" value="C:nucleus"/>
    <property type="evidence" value="ECO:0007669"/>
    <property type="project" value="TreeGrafter"/>
</dbReference>